<dbReference type="FunFam" id="1.10.287.4070:FF:000003">
    <property type="entry name" value="U4/U6 small nuclear ribonucleoprotein PRP31"/>
    <property type="match status" value="1"/>
</dbReference>
<proteinExistence type="inferred from homology"/>
<keyword evidence="9" id="KW-0687">Ribonucleoprotein</keyword>
<evidence type="ECO:0000256" key="10">
    <source>
        <dbReference type="ARBA" id="ARBA00030766"/>
    </source>
</evidence>
<evidence type="ECO:0000313" key="16">
    <source>
        <dbReference type="Ensembl" id="ENSPCOP00000017198.1"/>
    </source>
</evidence>
<dbReference type="AlphaFoldDB" id="A0A2K6FT84"/>
<dbReference type="GeneTree" id="ENSGT00550000075069"/>
<gene>
    <name evidence="16" type="primary">PRPF31</name>
</gene>
<comment type="similarity">
    <text evidence="2">Belongs to the PRP31 family.</text>
</comment>
<dbReference type="SMART" id="SM00931">
    <property type="entry name" value="NOSIC"/>
    <property type="match status" value="1"/>
</dbReference>
<keyword evidence="17" id="KW-1185">Reference proteome</keyword>
<feature type="compositionally biased region" description="Acidic residues" evidence="14">
    <location>
        <begin position="7"/>
        <end position="40"/>
    </location>
</feature>
<keyword evidence="5" id="KW-0747">Spliceosome</keyword>
<dbReference type="GO" id="GO:0070990">
    <property type="term" value="F:snRNP binding"/>
    <property type="evidence" value="ECO:0007669"/>
    <property type="project" value="Ensembl"/>
</dbReference>
<dbReference type="GO" id="GO:0030622">
    <property type="term" value="F:U4atac snRNA binding"/>
    <property type="evidence" value="ECO:0007669"/>
    <property type="project" value="Ensembl"/>
</dbReference>
<keyword evidence="6" id="KW-0694">RNA-binding</keyword>
<dbReference type="GO" id="GO:0071166">
    <property type="term" value="P:ribonucleoprotein complex localization"/>
    <property type="evidence" value="ECO:0007669"/>
    <property type="project" value="Ensembl"/>
</dbReference>
<evidence type="ECO:0000256" key="4">
    <source>
        <dbReference type="ARBA" id="ARBA00022664"/>
    </source>
</evidence>
<organism evidence="16 17">
    <name type="scientific">Propithecus coquereli</name>
    <name type="common">Coquerel's sifaka</name>
    <name type="synonym">Propithecus verreauxi coquereli</name>
    <dbReference type="NCBI Taxonomy" id="379532"/>
    <lineage>
        <taxon>Eukaryota</taxon>
        <taxon>Metazoa</taxon>
        <taxon>Chordata</taxon>
        <taxon>Craniata</taxon>
        <taxon>Vertebrata</taxon>
        <taxon>Euteleostomi</taxon>
        <taxon>Mammalia</taxon>
        <taxon>Eutheria</taxon>
        <taxon>Euarchontoglires</taxon>
        <taxon>Primates</taxon>
        <taxon>Strepsirrhini</taxon>
        <taxon>Lemuriformes</taxon>
        <taxon>Indriidae</taxon>
        <taxon>Propithecus</taxon>
    </lineage>
</organism>
<dbReference type="PANTHER" id="PTHR13904:SF0">
    <property type="entry name" value="U4_U6 SMALL NUCLEAR RIBONUCLEOPROTEIN PRP31"/>
    <property type="match status" value="1"/>
</dbReference>
<evidence type="ECO:0000256" key="12">
    <source>
        <dbReference type="ARBA" id="ARBA00064938"/>
    </source>
</evidence>
<dbReference type="GO" id="GO:0071005">
    <property type="term" value="C:U2-type precatalytic spliceosome"/>
    <property type="evidence" value="ECO:0007669"/>
    <property type="project" value="Ensembl"/>
</dbReference>
<evidence type="ECO:0000256" key="6">
    <source>
        <dbReference type="ARBA" id="ARBA00022884"/>
    </source>
</evidence>
<dbReference type="InterPro" id="IPR036070">
    <property type="entry name" value="Nop_dom_sf"/>
</dbReference>
<sequence length="517" mass="56713">MSLADELLADLEEAAEEEEGGSYGEEEEEPAIEDVQEETQLDLSGDSVKSIAKLWDSKMFAEIMMKIEEYISKQAKASEVMGPVEAAPEYRVIVDANNLTVEIENELNIIHKFIRDKYSKRFPELESLVPNALDYIRTVKELGNSLDKCKNNENLQQILTNATIMVVSVTASTTQGQQLSEEELERLEEACDMALELNASKHRIYEYVESRMSFIAPNLSIIIGASTAAKIMGVAGGLTNLSKMPACNIMLLGAQRKTLSGFSSTSVLPHTGYIYHSDIVQSLPPDLRRKAARLVAAKCTLAARVDSFHESTEGKVGYELKDEIERKFDKWQEPPPVKQVKPLPAPLDGQRKKRAKEETGHPPKVGPRHPIEEDAYQEDLGFSLGHLGKSGSGRVRQTQVNEATKARISKTLQVWARGQVSPDHSLPVPSCSGPCRSRVWCTAGSPPSATAPRGQPPAWPSPRSRYGVARSCWGPAPLPGPPGGPGKAPCPLPVKQAHSRCPLRVVKEVVSTRHIEG</sequence>
<comment type="subunit">
    <text evidence="12">Identified in the spliceosome B complex. Component of the U4/U6-U5 tri-snRNP complex composed of the U4, U6 and U5 snRNAs and at least PRPF3, PRPF4, PRPF6, PRPF8, PRPF31, SNRNP200, TXNL4A, SNRNP40, DDX23, CD2BP2, PPIH, SNU13, EFTUD2, SART1 and USP39. Interacts with a complex formed by SNU13 and U4 snRNA, but not with SNU13 or U4 snRNA alone. The complex formed by SNU13 and PRPF31 also binds U4atac snRNA, a characteristic component of specific, less abundant spliceosomal complexes. Interacts with PRPF6/U5 snRNP-associated 102 kDa protein. Component of some MLL1/MLL complex, at least composed of the core components KMT2A/MLL1, ASH2L, HCFC1/HCF1, WDR5 and RBBP5, as well as the facultative components BACC1, CHD8, E2F6, HSP70, INO80C, KANSL1, LAS1L, MAX, MCRS1, MGA, KAT8/MOF, PELP1, PHF20, PRP31, RING2, RUVB1/TIP49A, RUVB2/TIP49B, SENP3, TAF1, TAF4, TAF6, TAF7, TAF9 and TEX10. Interacts (via its NLS) with CTNNBL1. Interacts with USH1G.</text>
</comment>
<dbReference type="GO" id="GO:0005690">
    <property type="term" value="C:U4atac snRNP"/>
    <property type="evidence" value="ECO:0007669"/>
    <property type="project" value="Ensembl"/>
</dbReference>
<name>A0A2K6FT84_PROCO</name>
<dbReference type="Proteomes" id="UP000233160">
    <property type="component" value="Unassembled WGS sequence"/>
</dbReference>
<evidence type="ECO:0000256" key="11">
    <source>
        <dbReference type="ARBA" id="ARBA00045397"/>
    </source>
</evidence>
<dbReference type="Pfam" id="PF01798">
    <property type="entry name" value="Nop"/>
    <property type="match status" value="1"/>
</dbReference>
<reference evidence="16" key="1">
    <citation type="submission" date="2025-08" db="UniProtKB">
        <authorList>
            <consortium name="Ensembl"/>
        </authorList>
    </citation>
    <scope>IDENTIFICATION</scope>
</reference>
<dbReference type="GO" id="GO:0005687">
    <property type="term" value="C:U4 snRNP"/>
    <property type="evidence" value="ECO:0007669"/>
    <property type="project" value="Ensembl"/>
</dbReference>
<evidence type="ECO:0000256" key="9">
    <source>
        <dbReference type="ARBA" id="ARBA00023274"/>
    </source>
</evidence>
<dbReference type="SUPFAM" id="SSF89124">
    <property type="entry name" value="Nop domain"/>
    <property type="match status" value="1"/>
</dbReference>
<evidence type="ECO:0000256" key="3">
    <source>
        <dbReference type="ARBA" id="ARBA00013538"/>
    </source>
</evidence>
<dbReference type="InterPro" id="IPR042239">
    <property type="entry name" value="Nop_C"/>
</dbReference>
<evidence type="ECO:0000259" key="15">
    <source>
        <dbReference type="PROSITE" id="PS51358"/>
    </source>
</evidence>
<evidence type="ECO:0000256" key="8">
    <source>
        <dbReference type="ARBA" id="ARBA00023242"/>
    </source>
</evidence>
<dbReference type="Gene3D" id="1.10.287.4070">
    <property type="match status" value="1"/>
</dbReference>
<dbReference type="GO" id="GO:0015030">
    <property type="term" value="C:Cajal body"/>
    <property type="evidence" value="ECO:0007669"/>
    <property type="project" value="UniProtKB-SubCell"/>
</dbReference>
<evidence type="ECO:0000256" key="14">
    <source>
        <dbReference type="SAM" id="MobiDB-lite"/>
    </source>
</evidence>
<keyword evidence="8" id="KW-0539">Nucleus</keyword>
<dbReference type="GO" id="GO:0030621">
    <property type="term" value="F:U4 snRNA binding"/>
    <property type="evidence" value="ECO:0007669"/>
    <property type="project" value="Ensembl"/>
</dbReference>
<comment type="subcellular location">
    <subcellularLocation>
        <location evidence="1">Nucleus</location>
        <location evidence="1">Cajal body</location>
    </subcellularLocation>
</comment>
<dbReference type="GO" id="GO:0016607">
    <property type="term" value="C:nuclear speck"/>
    <property type="evidence" value="ECO:0007669"/>
    <property type="project" value="Ensembl"/>
</dbReference>
<evidence type="ECO:0000256" key="13">
    <source>
        <dbReference type="ARBA" id="ARBA00078246"/>
    </source>
</evidence>
<feature type="domain" description="Nop" evidence="15">
    <location>
        <begin position="215"/>
        <end position="333"/>
    </location>
</feature>
<comment type="function">
    <text evidence="11">Involved in pre-mRNA splicing as component of the spliceosome. Required for the assembly of the U4/U5/U6 tri-snRNP complex, one of the building blocks of the spliceosome.</text>
</comment>
<protein>
    <recommendedName>
        <fullName evidence="3">U4/U6 small nuclear ribonucleoprotein Prp31</fullName>
    </recommendedName>
    <alternativeName>
        <fullName evidence="10">Pre-mRNA-processing factor 31</fullName>
    </alternativeName>
    <alternativeName>
        <fullName evidence="13">U4/U6 snRNP 61 kDa protein</fullName>
    </alternativeName>
</protein>
<dbReference type="PROSITE" id="PS51358">
    <property type="entry name" value="NOP"/>
    <property type="match status" value="1"/>
</dbReference>
<evidence type="ECO:0000313" key="17">
    <source>
        <dbReference type="Proteomes" id="UP000233160"/>
    </source>
</evidence>
<dbReference type="Gene3D" id="1.10.246.90">
    <property type="entry name" value="Nop domain"/>
    <property type="match status" value="1"/>
</dbReference>
<dbReference type="InterPro" id="IPR002687">
    <property type="entry name" value="Nop_dom"/>
</dbReference>
<dbReference type="InterPro" id="IPR012976">
    <property type="entry name" value="NOSIC"/>
</dbReference>
<keyword evidence="4" id="KW-0507">mRNA processing</keyword>
<accession>A0A2K6FT84</accession>
<reference evidence="16" key="2">
    <citation type="submission" date="2025-09" db="UniProtKB">
        <authorList>
            <consortium name="Ensembl"/>
        </authorList>
    </citation>
    <scope>IDENTIFICATION</scope>
</reference>
<feature type="region of interest" description="Disordered" evidence="14">
    <location>
        <begin position="1"/>
        <end position="43"/>
    </location>
</feature>
<dbReference type="PANTHER" id="PTHR13904">
    <property type="entry name" value="PRE-MRNA SPLICING FACTOR PRP31"/>
    <property type="match status" value="1"/>
</dbReference>
<keyword evidence="7" id="KW-0508">mRNA splicing</keyword>
<dbReference type="GO" id="GO:0046540">
    <property type="term" value="C:U4/U6 x U5 tri-snRNP complex"/>
    <property type="evidence" value="ECO:0007669"/>
    <property type="project" value="Ensembl"/>
</dbReference>
<dbReference type="STRING" id="379532.ENSPCOP00000017198"/>
<dbReference type="GO" id="GO:0030674">
    <property type="term" value="F:protein-macromolecule adaptor activity"/>
    <property type="evidence" value="ECO:0007669"/>
    <property type="project" value="Ensembl"/>
</dbReference>
<evidence type="ECO:0000256" key="1">
    <source>
        <dbReference type="ARBA" id="ARBA00004408"/>
    </source>
</evidence>
<dbReference type="InterPro" id="IPR027105">
    <property type="entry name" value="Prp31"/>
</dbReference>
<dbReference type="Ensembl" id="ENSPCOT00000027833.1">
    <property type="protein sequence ID" value="ENSPCOP00000017198.1"/>
    <property type="gene ID" value="ENSPCOG00000020393.1"/>
</dbReference>
<evidence type="ECO:0000256" key="5">
    <source>
        <dbReference type="ARBA" id="ARBA00022728"/>
    </source>
</evidence>
<dbReference type="GO" id="GO:0000244">
    <property type="term" value="P:spliceosomal tri-snRNP complex assembly"/>
    <property type="evidence" value="ECO:0007669"/>
    <property type="project" value="Ensembl"/>
</dbReference>
<feature type="region of interest" description="Disordered" evidence="14">
    <location>
        <begin position="329"/>
        <end position="370"/>
    </location>
</feature>
<evidence type="ECO:0000256" key="7">
    <source>
        <dbReference type="ARBA" id="ARBA00023187"/>
    </source>
</evidence>
<evidence type="ECO:0000256" key="2">
    <source>
        <dbReference type="ARBA" id="ARBA00005572"/>
    </source>
</evidence>
<dbReference type="GO" id="GO:0071339">
    <property type="term" value="C:MLL1 complex"/>
    <property type="evidence" value="ECO:0007669"/>
    <property type="project" value="Ensembl"/>
</dbReference>
<dbReference type="FunFam" id="1.10.246.90:FF:000002">
    <property type="entry name" value="U4/U6 small nuclear ribonucleoprotein Prp31"/>
    <property type="match status" value="1"/>
</dbReference>
<dbReference type="GO" id="GO:0042802">
    <property type="term" value="F:identical protein binding"/>
    <property type="evidence" value="ECO:0007669"/>
    <property type="project" value="Ensembl"/>
</dbReference>